<reference evidence="1 2" key="1">
    <citation type="submission" date="2018-07" db="EMBL/GenBank/DDBJ databases">
        <title>Genomic Encyclopedia of Type Strains, Phase IV (KMG-IV): sequencing the most valuable type-strain genomes for metagenomic binning, comparative biology and taxonomic classification.</title>
        <authorList>
            <person name="Goeker M."/>
        </authorList>
    </citation>
    <scope>NUCLEOTIDE SEQUENCE [LARGE SCALE GENOMIC DNA]</scope>
    <source>
        <strain evidence="1 2">DSM 25528</strain>
    </source>
</reference>
<dbReference type="RefSeq" id="WP_112689027.1">
    <property type="nucleotide sequence ID" value="NZ_QPIX01000003.1"/>
</dbReference>
<organism evidence="1 2">
    <name type="scientific">Ciceribacter lividus</name>
    <dbReference type="NCBI Taxonomy" id="1197950"/>
    <lineage>
        <taxon>Bacteria</taxon>
        <taxon>Pseudomonadati</taxon>
        <taxon>Pseudomonadota</taxon>
        <taxon>Alphaproteobacteria</taxon>
        <taxon>Hyphomicrobiales</taxon>
        <taxon>Rhizobiaceae</taxon>
        <taxon>Ciceribacter</taxon>
    </lineage>
</organism>
<proteinExistence type="predicted"/>
<comment type="caution">
    <text evidence="1">The sequence shown here is derived from an EMBL/GenBank/DDBJ whole genome shotgun (WGS) entry which is preliminary data.</text>
</comment>
<dbReference type="AlphaFoldDB" id="A0A6I7HP41"/>
<gene>
    <name evidence="1" type="ORF">DFR48_103256</name>
</gene>
<evidence type="ECO:0000313" key="2">
    <source>
        <dbReference type="Proteomes" id="UP000252582"/>
    </source>
</evidence>
<evidence type="ECO:0008006" key="3">
    <source>
        <dbReference type="Google" id="ProtNLM"/>
    </source>
</evidence>
<evidence type="ECO:0000313" key="1">
    <source>
        <dbReference type="EMBL" id="RCW27294.1"/>
    </source>
</evidence>
<keyword evidence="2" id="KW-1185">Reference proteome</keyword>
<dbReference type="Proteomes" id="UP000252582">
    <property type="component" value="Unassembled WGS sequence"/>
</dbReference>
<protein>
    <recommendedName>
        <fullName evidence="3">PilZ domain-containing protein</fullName>
    </recommendedName>
</protein>
<accession>A0A6I7HP41</accession>
<dbReference type="EMBL" id="QPIX01000003">
    <property type="protein sequence ID" value="RCW27294.1"/>
    <property type="molecule type" value="Genomic_DNA"/>
</dbReference>
<name>A0A6I7HP41_9HYPH</name>
<sequence>MGSFSGGTNYLQREESFMYDREGRFRMEDTRNAARIEYTEKGVMHMAARRCDVIRISRSSAILALLTQYTLPQQFYLDIPDARISKIGCVLMKVFVNDTIEVRFLRLLTEKELDRIFVFSTHPAHRDKVLDIRSW</sequence>